<accession>A0A448X9G2</accession>
<dbReference type="Proteomes" id="UP000784294">
    <property type="component" value="Unassembled WGS sequence"/>
</dbReference>
<proteinExistence type="predicted"/>
<evidence type="ECO:0000313" key="2">
    <source>
        <dbReference type="Proteomes" id="UP000784294"/>
    </source>
</evidence>
<keyword evidence="2" id="KW-1185">Reference proteome</keyword>
<sequence length="117" mass="12746">MANGSSTIPRGPVGLNLITSGSISVDGFVVKQLSPTEENILLPNASTSTTINTSLFPVSNPLNLWLLRVSELSHRLRVERAVLRGSRNAVRALMGVQMHIEKGIKLQVMLLKHFGVF</sequence>
<dbReference type="AlphaFoldDB" id="A0A448X9G2"/>
<reference evidence="1" key="1">
    <citation type="submission" date="2018-11" db="EMBL/GenBank/DDBJ databases">
        <authorList>
            <consortium name="Pathogen Informatics"/>
        </authorList>
    </citation>
    <scope>NUCLEOTIDE SEQUENCE</scope>
</reference>
<name>A0A448X9G2_9PLAT</name>
<dbReference type="EMBL" id="CAAALY010122958">
    <property type="protein sequence ID" value="VEL31490.1"/>
    <property type="molecule type" value="Genomic_DNA"/>
</dbReference>
<gene>
    <name evidence="1" type="ORF">PXEA_LOCUS24930</name>
</gene>
<evidence type="ECO:0000313" key="1">
    <source>
        <dbReference type="EMBL" id="VEL31490.1"/>
    </source>
</evidence>
<comment type="caution">
    <text evidence="1">The sequence shown here is derived from an EMBL/GenBank/DDBJ whole genome shotgun (WGS) entry which is preliminary data.</text>
</comment>
<organism evidence="1 2">
    <name type="scientific">Protopolystoma xenopodis</name>
    <dbReference type="NCBI Taxonomy" id="117903"/>
    <lineage>
        <taxon>Eukaryota</taxon>
        <taxon>Metazoa</taxon>
        <taxon>Spiralia</taxon>
        <taxon>Lophotrochozoa</taxon>
        <taxon>Platyhelminthes</taxon>
        <taxon>Monogenea</taxon>
        <taxon>Polyopisthocotylea</taxon>
        <taxon>Polystomatidea</taxon>
        <taxon>Polystomatidae</taxon>
        <taxon>Protopolystoma</taxon>
    </lineage>
</organism>
<protein>
    <submittedName>
        <fullName evidence="1">Uncharacterized protein</fullName>
    </submittedName>
</protein>